<dbReference type="EMBL" id="JBITMB010000006">
    <property type="protein sequence ID" value="MFI7443650.1"/>
    <property type="molecule type" value="Genomic_DNA"/>
</dbReference>
<dbReference type="InterPro" id="IPR001466">
    <property type="entry name" value="Beta-lactam-related"/>
</dbReference>
<dbReference type="RefSeq" id="WP_397023814.1">
    <property type="nucleotide sequence ID" value="NZ_JBITMB010000006.1"/>
</dbReference>
<reference evidence="4 5" key="1">
    <citation type="submission" date="2024-10" db="EMBL/GenBank/DDBJ databases">
        <title>The Natural Products Discovery Center: Release of the First 8490 Sequenced Strains for Exploring Actinobacteria Biosynthetic Diversity.</title>
        <authorList>
            <person name="Kalkreuter E."/>
            <person name="Kautsar S.A."/>
            <person name="Yang D."/>
            <person name="Bader C.D."/>
            <person name="Teijaro C.N."/>
            <person name="Fluegel L."/>
            <person name="Davis C.M."/>
            <person name="Simpson J.R."/>
            <person name="Lauterbach L."/>
            <person name="Steele A.D."/>
            <person name="Gui C."/>
            <person name="Meng S."/>
            <person name="Li G."/>
            <person name="Viehrig K."/>
            <person name="Ye F."/>
            <person name="Su P."/>
            <person name="Kiefer A.F."/>
            <person name="Nichols A."/>
            <person name="Cepeda A.J."/>
            <person name="Yan W."/>
            <person name="Fan B."/>
            <person name="Jiang Y."/>
            <person name="Adhikari A."/>
            <person name="Zheng C.-J."/>
            <person name="Schuster L."/>
            <person name="Cowan T.M."/>
            <person name="Smanski M.J."/>
            <person name="Chevrette M.G."/>
            <person name="De Carvalho L.P.S."/>
            <person name="Shen B."/>
        </authorList>
    </citation>
    <scope>NUCLEOTIDE SEQUENCE [LARGE SCALE GENOMIC DNA]</scope>
    <source>
        <strain evidence="4 5">NPDC049503</strain>
    </source>
</reference>
<feature type="transmembrane region" description="Helical" evidence="1">
    <location>
        <begin position="511"/>
        <end position="531"/>
    </location>
</feature>
<keyword evidence="2" id="KW-0732">Signal</keyword>
<feature type="transmembrane region" description="Helical" evidence="1">
    <location>
        <begin position="552"/>
        <end position="571"/>
    </location>
</feature>
<evidence type="ECO:0000256" key="1">
    <source>
        <dbReference type="SAM" id="Phobius"/>
    </source>
</evidence>
<feature type="transmembrane region" description="Helical" evidence="1">
    <location>
        <begin position="624"/>
        <end position="645"/>
    </location>
</feature>
<dbReference type="EC" id="3.-.-.-" evidence="4"/>
<dbReference type="PANTHER" id="PTHR46825:SF9">
    <property type="entry name" value="BETA-LACTAMASE-RELATED DOMAIN-CONTAINING PROTEIN"/>
    <property type="match status" value="1"/>
</dbReference>
<feature type="domain" description="Beta-lactamase-related" evidence="3">
    <location>
        <begin position="57"/>
        <end position="376"/>
    </location>
</feature>
<feature type="transmembrane region" description="Helical" evidence="1">
    <location>
        <begin position="591"/>
        <end position="612"/>
    </location>
</feature>
<dbReference type="InterPro" id="IPR050491">
    <property type="entry name" value="AmpC-like"/>
</dbReference>
<keyword evidence="5" id="KW-1185">Reference proteome</keyword>
<protein>
    <submittedName>
        <fullName evidence="4">Serine hydrolase domain-containing protein</fullName>
        <ecNumber evidence="4">3.-.-.-</ecNumber>
    </submittedName>
</protein>
<feature type="chain" id="PRO_5046166858" evidence="2">
    <location>
        <begin position="29"/>
        <end position="646"/>
    </location>
</feature>
<organism evidence="4 5">
    <name type="scientific">Nonomuraea indica</name>
    <dbReference type="NCBI Taxonomy" id="1581193"/>
    <lineage>
        <taxon>Bacteria</taxon>
        <taxon>Bacillati</taxon>
        <taxon>Actinomycetota</taxon>
        <taxon>Actinomycetes</taxon>
        <taxon>Streptosporangiales</taxon>
        <taxon>Streptosporangiaceae</taxon>
        <taxon>Nonomuraea</taxon>
    </lineage>
</organism>
<keyword evidence="1" id="KW-0472">Membrane</keyword>
<dbReference type="Gene3D" id="3.40.710.10">
    <property type="entry name" value="DD-peptidase/beta-lactamase superfamily"/>
    <property type="match status" value="1"/>
</dbReference>
<dbReference type="SUPFAM" id="SSF56601">
    <property type="entry name" value="beta-lactamase/transpeptidase-like"/>
    <property type="match status" value="1"/>
</dbReference>
<keyword evidence="4" id="KW-0378">Hydrolase</keyword>
<dbReference type="GO" id="GO:0016787">
    <property type="term" value="F:hydrolase activity"/>
    <property type="evidence" value="ECO:0007669"/>
    <property type="project" value="UniProtKB-KW"/>
</dbReference>
<accession>A0ABW8AAF5</accession>
<evidence type="ECO:0000313" key="5">
    <source>
        <dbReference type="Proteomes" id="UP001612928"/>
    </source>
</evidence>
<feature type="signal peptide" evidence="2">
    <location>
        <begin position="1"/>
        <end position="28"/>
    </location>
</feature>
<gene>
    <name evidence="4" type="ORF">ACIBP5_27085</name>
</gene>
<dbReference type="Pfam" id="PF00144">
    <property type="entry name" value="Beta-lactamase"/>
    <property type="match status" value="1"/>
</dbReference>
<dbReference type="Proteomes" id="UP001612928">
    <property type="component" value="Unassembled WGS sequence"/>
</dbReference>
<keyword evidence="1" id="KW-0812">Transmembrane</keyword>
<dbReference type="PANTHER" id="PTHR46825">
    <property type="entry name" value="D-ALANYL-D-ALANINE-CARBOXYPEPTIDASE/ENDOPEPTIDASE AMPH"/>
    <property type="match status" value="1"/>
</dbReference>
<evidence type="ECO:0000259" key="3">
    <source>
        <dbReference type="Pfam" id="PF00144"/>
    </source>
</evidence>
<comment type="caution">
    <text evidence="4">The sequence shown here is derived from an EMBL/GenBank/DDBJ whole genome shotgun (WGS) entry which is preliminary data.</text>
</comment>
<evidence type="ECO:0000313" key="4">
    <source>
        <dbReference type="EMBL" id="MFI7443650.1"/>
    </source>
</evidence>
<name>A0ABW8AAF5_9ACTN</name>
<evidence type="ECO:0000256" key="2">
    <source>
        <dbReference type="SAM" id="SignalP"/>
    </source>
</evidence>
<sequence length="646" mass="67069">MLLARKSSGRRALAGLLAALALWPPASAASAATVTPTLTATAPAPEPVTAEAAWAFLDEHVTAQLAELRIPGAAAAVVTDDGHVVARGYGVADVKSGRPVSAERTVFAPASVVKLVTATAVMQLVERGRIDLDADVNDYLTDFKVADAYPGRPVTTAHLLTHTAGFAAGDYGTGAASPEQALPLGEYLAGHQPRRIRPPGTRAVYSNYGMGLAGHLVELRSGMPFHRYVAEHVFRPLGMSHSSVAQPEPRHIAAALAPGHRLAGDRQVPVTGALYGHMPPHGAGFRSTATDMAAFMRAHLTGGGPILRPESVRLMQGRRFGNAEGTPGMGYGFQEYSRNGRRLVVHRGNIPGYFAILALVPDRGIGIYASYNGSGVGGPESVWKLVNAFADRFAPAAPPAATPSGPLPDPARYAGNYRPAQAADTDDLGRLAGLTGAVTVSAGGGGTLTTTGAVTHGTPETRHWTQVSPGLFQEKGGYRRLSFGEDGLLAGENPIGPLERLSWHQSPPVQLGLLGGALAVLLLSALGWPVASAVRRIRGRTVKAPRLAALPGWATAVLAVASAGTVVATFADQSNLTAFFLGGSPLLTAVHTLPVLAAVTTCATLAATALAWRRRWWSLAGRVHHTGVALAAVAYLAVAASYNLLG</sequence>
<keyword evidence="1" id="KW-1133">Transmembrane helix</keyword>
<proteinExistence type="predicted"/>
<dbReference type="InterPro" id="IPR012338">
    <property type="entry name" value="Beta-lactam/transpept-like"/>
</dbReference>